<dbReference type="EMBL" id="FOXQ01000004">
    <property type="protein sequence ID" value="SFQ02210.1"/>
    <property type="molecule type" value="Genomic_DNA"/>
</dbReference>
<dbReference type="InterPro" id="IPR036291">
    <property type="entry name" value="NAD(P)-bd_dom_sf"/>
</dbReference>
<dbReference type="NCBIfam" id="NF005559">
    <property type="entry name" value="PRK07231.1"/>
    <property type="match status" value="1"/>
</dbReference>
<name>A0A1I5V426_9BACT</name>
<dbReference type="GO" id="GO:0032787">
    <property type="term" value="P:monocarboxylic acid metabolic process"/>
    <property type="evidence" value="ECO:0007669"/>
    <property type="project" value="UniProtKB-ARBA"/>
</dbReference>
<protein>
    <submittedName>
        <fullName evidence="2">NAD(P)-dependent dehydrogenase, short-chain alcohol dehydrogenase family</fullName>
    </submittedName>
</protein>
<dbReference type="AlphaFoldDB" id="A0A1I5V426"/>
<gene>
    <name evidence="2" type="ORF">SAMN05444277_104196</name>
</gene>
<dbReference type="PANTHER" id="PTHR42879:SF2">
    <property type="entry name" value="3-OXOACYL-[ACYL-CARRIER-PROTEIN] REDUCTASE FABG"/>
    <property type="match status" value="1"/>
</dbReference>
<dbReference type="InterPro" id="IPR020904">
    <property type="entry name" value="Sc_DH/Rdtase_CS"/>
</dbReference>
<dbReference type="Pfam" id="PF13561">
    <property type="entry name" value="adh_short_C2"/>
    <property type="match status" value="1"/>
</dbReference>
<dbReference type="OrthoDB" id="597477at2"/>
<evidence type="ECO:0000313" key="3">
    <source>
        <dbReference type="Proteomes" id="UP000199031"/>
    </source>
</evidence>
<keyword evidence="3" id="KW-1185">Reference proteome</keyword>
<dbReference type="PRINTS" id="PR00081">
    <property type="entry name" value="GDHRDH"/>
</dbReference>
<proteinExistence type="inferred from homology"/>
<dbReference type="PANTHER" id="PTHR42879">
    <property type="entry name" value="3-OXOACYL-(ACYL-CARRIER-PROTEIN) REDUCTASE"/>
    <property type="match status" value="1"/>
</dbReference>
<accession>A0A1I5V426</accession>
<organism evidence="2 3">
    <name type="scientific">Parafilimonas terrae</name>
    <dbReference type="NCBI Taxonomy" id="1465490"/>
    <lineage>
        <taxon>Bacteria</taxon>
        <taxon>Pseudomonadati</taxon>
        <taxon>Bacteroidota</taxon>
        <taxon>Chitinophagia</taxon>
        <taxon>Chitinophagales</taxon>
        <taxon>Chitinophagaceae</taxon>
        <taxon>Parafilimonas</taxon>
    </lineage>
</organism>
<dbReference type="SUPFAM" id="SSF51735">
    <property type="entry name" value="NAD(P)-binding Rossmann-fold domains"/>
    <property type="match status" value="1"/>
</dbReference>
<comment type="similarity">
    <text evidence="1">Belongs to the short-chain dehydrogenases/reductases (SDR) family.</text>
</comment>
<dbReference type="InterPro" id="IPR002347">
    <property type="entry name" value="SDR_fam"/>
</dbReference>
<sequence>MHLQENIQQPSSKNTAQAMFSLNGKTAVVTGGGSGLGLAIAKALAGNGAKVIITGRDENKLQKACEEIGNACCYIPADLSQLQAIPAFVEQLIQRAQTIDILVNNAGINMKKDALDVTDEEFQNIILTNQQAVFALTREISRHMAAAQQGNIIMISSMAAHYGLPKVVAYTASKTAVEGMTRALAVELAEKGIRVNCIAPGFIATDMSAKALNSDKDRMQRVLARTPMRKLGHPDDVGYAAAFLASEGARFITGTVLAVDGGNSIGF</sequence>
<evidence type="ECO:0000313" key="2">
    <source>
        <dbReference type="EMBL" id="SFQ02210.1"/>
    </source>
</evidence>
<evidence type="ECO:0000256" key="1">
    <source>
        <dbReference type="ARBA" id="ARBA00006484"/>
    </source>
</evidence>
<dbReference type="Gene3D" id="3.40.50.720">
    <property type="entry name" value="NAD(P)-binding Rossmann-like Domain"/>
    <property type="match status" value="1"/>
</dbReference>
<dbReference type="FunFam" id="3.40.50.720:FF:000084">
    <property type="entry name" value="Short-chain dehydrogenase reductase"/>
    <property type="match status" value="1"/>
</dbReference>
<dbReference type="RefSeq" id="WP_090657468.1">
    <property type="nucleotide sequence ID" value="NZ_FOXQ01000004.1"/>
</dbReference>
<dbReference type="PROSITE" id="PS00061">
    <property type="entry name" value="ADH_SHORT"/>
    <property type="match status" value="1"/>
</dbReference>
<dbReference type="STRING" id="1465490.SAMN05444277_104196"/>
<reference evidence="2 3" key="1">
    <citation type="submission" date="2016-10" db="EMBL/GenBank/DDBJ databases">
        <authorList>
            <person name="de Groot N.N."/>
        </authorList>
    </citation>
    <scope>NUCLEOTIDE SEQUENCE [LARGE SCALE GENOMIC DNA]</scope>
    <source>
        <strain evidence="2 3">DSM 28286</strain>
    </source>
</reference>
<dbReference type="InterPro" id="IPR050259">
    <property type="entry name" value="SDR"/>
</dbReference>
<dbReference type="Proteomes" id="UP000199031">
    <property type="component" value="Unassembled WGS sequence"/>
</dbReference>
<dbReference type="PRINTS" id="PR00080">
    <property type="entry name" value="SDRFAMILY"/>
</dbReference>
<dbReference type="CDD" id="cd05233">
    <property type="entry name" value="SDR_c"/>
    <property type="match status" value="1"/>
</dbReference>